<dbReference type="OrthoDB" id="2139497at2"/>
<name>A0A0R2K4N3_9LACO</name>
<dbReference type="AlphaFoldDB" id="A0A0R2K4N3"/>
<evidence type="ECO:0008006" key="4">
    <source>
        <dbReference type="Google" id="ProtNLM"/>
    </source>
</evidence>
<evidence type="ECO:0000313" key="2">
    <source>
        <dbReference type="EMBL" id="KRN84545.1"/>
    </source>
</evidence>
<evidence type="ECO:0000313" key="3">
    <source>
        <dbReference type="Proteomes" id="UP000051491"/>
    </source>
</evidence>
<reference evidence="2 3" key="1">
    <citation type="journal article" date="2015" name="Genome Announc.">
        <title>Expanding the biotechnology potential of lactobacilli through comparative genomics of 213 strains and associated genera.</title>
        <authorList>
            <person name="Sun Z."/>
            <person name="Harris H.M."/>
            <person name="McCann A."/>
            <person name="Guo C."/>
            <person name="Argimon S."/>
            <person name="Zhang W."/>
            <person name="Yang X."/>
            <person name="Jeffery I.B."/>
            <person name="Cooney J.C."/>
            <person name="Kagawa T.F."/>
            <person name="Liu W."/>
            <person name="Song Y."/>
            <person name="Salvetti E."/>
            <person name="Wrobel A."/>
            <person name="Rasinkangas P."/>
            <person name="Parkhill J."/>
            <person name="Rea M.C."/>
            <person name="O'Sullivan O."/>
            <person name="Ritari J."/>
            <person name="Douillard F.P."/>
            <person name="Paul Ross R."/>
            <person name="Yang R."/>
            <person name="Briner A.E."/>
            <person name="Felis G.E."/>
            <person name="de Vos W.M."/>
            <person name="Barrangou R."/>
            <person name="Klaenhammer T.R."/>
            <person name="Caufield P.W."/>
            <person name="Cui Y."/>
            <person name="Zhang H."/>
            <person name="O'Toole P.W."/>
        </authorList>
    </citation>
    <scope>NUCLEOTIDE SEQUENCE [LARGE SCALE GENOMIC DNA]</scope>
    <source>
        <strain evidence="2 3">DSM 15353</strain>
    </source>
</reference>
<dbReference type="Proteomes" id="UP000051491">
    <property type="component" value="Unassembled WGS sequence"/>
</dbReference>
<organism evidence="2 3">
    <name type="scientific">Ligilactobacillus acidipiscis</name>
    <dbReference type="NCBI Taxonomy" id="89059"/>
    <lineage>
        <taxon>Bacteria</taxon>
        <taxon>Bacillati</taxon>
        <taxon>Bacillota</taxon>
        <taxon>Bacilli</taxon>
        <taxon>Lactobacillales</taxon>
        <taxon>Lactobacillaceae</taxon>
        <taxon>Ligilactobacillus</taxon>
    </lineage>
</organism>
<dbReference type="InterPro" id="IPR009620">
    <property type="entry name" value="UPF0236"/>
</dbReference>
<comment type="caution">
    <text evidence="2">The sequence shown here is derived from an EMBL/GenBank/DDBJ whole genome shotgun (WGS) entry which is preliminary data.</text>
</comment>
<dbReference type="STRING" id="89059.LAC1533_2168"/>
<dbReference type="EMBL" id="JQBK01000028">
    <property type="protein sequence ID" value="KRN84545.1"/>
    <property type="molecule type" value="Genomic_DNA"/>
</dbReference>
<dbReference type="PATRIC" id="fig|89059.3.peg.1188"/>
<evidence type="ECO:0000256" key="1">
    <source>
        <dbReference type="ARBA" id="ARBA00006539"/>
    </source>
</evidence>
<dbReference type="Pfam" id="PF06782">
    <property type="entry name" value="UPF0236"/>
    <property type="match status" value="1"/>
</dbReference>
<comment type="similarity">
    <text evidence="1">Belongs to the UPF0236 family.</text>
</comment>
<dbReference type="NCBIfam" id="NF033529">
    <property type="entry name" value="transpos_ISLre2"/>
    <property type="match status" value="1"/>
</dbReference>
<accession>A0A0R2K4N3</accession>
<sequence length="461" mass="53474">MNILQQLTEKMWTNFTENGEKVLYQELSLDEWLEITMSKGRELLLSLIKAFLEEADRQFKDSEIRKHRFGVKAIRETTKSTLYGDLTLKRTYYQNKETKEYFFLLDNLLSWEKYSRMTLAVKAQILENVAGHTYQEAIAMIPHIGIHSKTAVMNIVHHEGRQLPNGPALSERSEIKAVKTLFVEADEDHVAYQDSTNRFMKLVYVHEGYDLTDPRHPLLNPHYFTGNYRGSDNEELWTEVLDYIEGHYQPAQIYLSGDGAKWIKNGADFIPNCKFILDRFHLRKYCKKASVGIAGMDRTLYHWALGGKTDFMQDYFKVRFSDPTVTVSQLQSLKQAERYLTNNAAAIKDNCLPDYHGCSAEGHISHYLSRRLSSRPQGWSLIGAQSVARTRIFKLNGGNIASYLQERQLQAIQQEKAFKLDHRLNVRKNIKNKYYEATQASFSGHQRGHRSLWQRGIQVGW</sequence>
<proteinExistence type="inferred from homology"/>
<dbReference type="RefSeq" id="WP_010499078.1">
    <property type="nucleotide sequence ID" value="NZ_CP173417.1"/>
</dbReference>
<protein>
    <recommendedName>
        <fullName evidence="4">ISLre2 family transposase</fullName>
    </recommendedName>
</protein>
<gene>
    <name evidence="2" type="ORF">IV43_GL001107</name>
</gene>